<evidence type="ECO:0000256" key="1">
    <source>
        <dbReference type="SAM" id="Phobius"/>
    </source>
</evidence>
<dbReference type="GO" id="GO:0016020">
    <property type="term" value="C:membrane"/>
    <property type="evidence" value="ECO:0007669"/>
    <property type="project" value="InterPro"/>
</dbReference>
<dbReference type="Proteomes" id="UP000671913">
    <property type="component" value="Chromosome"/>
</dbReference>
<protein>
    <submittedName>
        <fullName evidence="2">YggT family protein</fullName>
    </submittedName>
</protein>
<accession>A0A975AXD1</accession>
<dbReference type="RefSeq" id="WP_284680940.1">
    <property type="nucleotide sequence ID" value="NZ_CP060096.1"/>
</dbReference>
<proteinExistence type="predicted"/>
<name>A0A975AXD1_9THEO</name>
<gene>
    <name evidence="2" type="ORF">ACETAC_04955</name>
</gene>
<dbReference type="EMBL" id="CP060096">
    <property type="protein sequence ID" value="QSZ28199.1"/>
    <property type="molecule type" value="Genomic_DNA"/>
</dbReference>
<keyword evidence="1" id="KW-0812">Transmembrane</keyword>
<reference evidence="2" key="1">
    <citation type="submission" date="2020-08" db="EMBL/GenBank/DDBJ databases">
        <title>Genomic insights into the carbon and energy metabolism of the first obligate autotrophic acetogenic bacterium Aceticella autotrophica gen. nov., sp. nov.</title>
        <authorList>
            <person name="Toshchakov S.V."/>
            <person name="Elcheninov A.G."/>
            <person name="Kublanov I.V."/>
            <person name="Frolov E.N."/>
            <person name="Lebedinsky A.V."/>
        </authorList>
    </citation>
    <scope>NUCLEOTIDE SEQUENCE</scope>
    <source>
        <strain evidence="2">3443-3Ac</strain>
    </source>
</reference>
<evidence type="ECO:0000313" key="2">
    <source>
        <dbReference type="EMBL" id="QSZ28199.1"/>
    </source>
</evidence>
<dbReference type="InterPro" id="IPR003425">
    <property type="entry name" value="CCB3/YggT"/>
</dbReference>
<dbReference type="Pfam" id="PF02325">
    <property type="entry name" value="CCB3_YggT"/>
    <property type="match status" value="1"/>
</dbReference>
<keyword evidence="3" id="KW-1185">Reference proteome</keyword>
<sequence>MSTNLTTILTTLNYFFEVINWLILIRVILSLLRMENMANPISKFVIIVTEPILEPFRKLQYMSSYGRNLMLDFSPILAIIVIQYLIKPIIVKLVLMFMG</sequence>
<dbReference type="KEGG" id="aaut:ACETAC_04955"/>
<dbReference type="AlphaFoldDB" id="A0A975AXD1"/>
<organism evidence="2 3">
    <name type="scientific">Aceticella autotrophica</name>
    <dbReference type="NCBI Taxonomy" id="2755338"/>
    <lineage>
        <taxon>Bacteria</taxon>
        <taxon>Bacillati</taxon>
        <taxon>Bacillota</taxon>
        <taxon>Clostridia</taxon>
        <taxon>Thermoanaerobacterales</taxon>
        <taxon>Thermoanaerobacteraceae</taxon>
        <taxon>Aceticella</taxon>
    </lineage>
</organism>
<keyword evidence="1" id="KW-1133">Transmembrane helix</keyword>
<feature type="transmembrane region" description="Helical" evidence="1">
    <location>
        <begin position="69"/>
        <end position="86"/>
    </location>
</feature>
<evidence type="ECO:0000313" key="3">
    <source>
        <dbReference type="Proteomes" id="UP000671913"/>
    </source>
</evidence>
<feature type="transmembrane region" description="Helical" evidence="1">
    <location>
        <begin position="12"/>
        <end position="32"/>
    </location>
</feature>
<keyword evidence="1" id="KW-0472">Membrane</keyword>